<keyword evidence="2" id="KW-1185">Reference proteome</keyword>
<proteinExistence type="predicted"/>
<gene>
    <name evidence="1" type="ORF">SAMN05216167_10240</name>
</gene>
<name>A0A1I1KSH3_9BACT</name>
<accession>A0A1I1KSH3</accession>
<protein>
    <submittedName>
        <fullName evidence="1">Uncharacterized protein</fullName>
    </submittedName>
</protein>
<evidence type="ECO:0000313" key="1">
    <source>
        <dbReference type="EMBL" id="SFC63759.1"/>
    </source>
</evidence>
<dbReference type="EMBL" id="FOLQ01000002">
    <property type="protein sequence ID" value="SFC63759.1"/>
    <property type="molecule type" value="Genomic_DNA"/>
</dbReference>
<organism evidence="1 2">
    <name type="scientific">Spirosoma endophyticum</name>
    <dbReference type="NCBI Taxonomy" id="662367"/>
    <lineage>
        <taxon>Bacteria</taxon>
        <taxon>Pseudomonadati</taxon>
        <taxon>Bacteroidota</taxon>
        <taxon>Cytophagia</taxon>
        <taxon>Cytophagales</taxon>
        <taxon>Cytophagaceae</taxon>
        <taxon>Spirosoma</taxon>
    </lineage>
</organism>
<reference evidence="1 2" key="1">
    <citation type="submission" date="2016-10" db="EMBL/GenBank/DDBJ databases">
        <authorList>
            <person name="de Groot N.N."/>
        </authorList>
    </citation>
    <scope>NUCLEOTIDE SEQUENCE [LARGE SCALE GENOMIC DNA]</scope>
    <source>
        <strain evidence="1 2">DSM 26130</strain>
    </source>
</reference>
<dbReference type="Proteomes" id="UP000198598">
    <property type="component" value="Unassembled WGS sequence"/>
</dbReference>
<sequence>MLFPDLSKDGKAYARWSQVAIELNVQGYQISISTLLEDKANDEEKQQD</sequence>
<dbReference type="AlphaFoldDB" id="A0A1I1KSH3"/>
<evidence type="ECO:0000313" key="2">
    <source>
        <dbReference type="Proteomes" id="UP000198598"/>
    </source>
</evidence>